<gene>
    <name evidence="2" type="ORF">J2X06_002802</name>
</gene>
<dbReference type="RefSeq" id="WP_310063363.1">
    <property type="nucleotide sequence ID" value="NZ_JAVDVY010000002.1"/>
</dbReference>
<name>A0ABU1WDB6_9GAMM</name>
<evidence type="ECO:0008006" key="4">
    <source>
        <dbReference type="Google" id="ProtNLM"/>
    </source>
</evidence>
<organism evidence="2 3">
    <name type="scientific">Lysobacter niastensis</name>
    <dbReference type="NCBI Taxonomy" id="380629"/>
    <lineage>
        <taxon>Bacteria</taxon>
        <taxon>Pseudomonadati</taxon>
        <taxon>Pseudomonadota</taxon>
        <taxon>Gammaproteobacteria</taxon>
        <taxon>Lysobacterales</taxon>
        <taxon>Lysobacteraceae</taxon>
        <taxon>Lysobacter</taxon>
    </lineage>
</organism>
<evidence type="ECO:0000313" key="2">
    <source>
        <dbReference type="EMBL" id="MDR7135593.1"/>
    </source>
</evidence>
<evidence type="ECO:0000256" key="1">
    <source>
        <dbReference type="SAM" id="SignalP"/>
    </source>
</evidence>
<reference evidence="2 3" key="1">
    <citation type="submission" date="2023-07" db="EMBL/GenBank/DDBJ databases">
        <title>Sorghum-associated microbial communities from plants grown in Nebraska, USA.</title>
        <authorList>
            <person name="Schachtman D."/>
        </authorList>
    </citation>
    <scope>NUCLEOTIDE SEQUENCE [LARGE SCALE GENOMIC DNA]</scope>
    <source>
        <strain evidence="2 3">BE198</strain>
    </source>
</reference>
<keyword evidence="1" id="KW-0732">Signal</keyword>
<feature type="signal peptide" evidence="1">
    <location>
        <begin position="1"/>
        <end position="19"/>
    </location>
</feature>
<keyword evidence="3" id="KW-1185">Reference proteome</keyword>
<protein>
    <recommendedName>
        <fullName evidence="4">Secreted protein</fullName>
    </recommendedName>
</protein>
<feature type="chain" id="PRO_5046904222" description="Secreted protein" evidence="1">
    <location>
        <begin position="20"/>
        <end position="153"/>
    </location>
</feature>
<dbReference type="Proteomes" id="UP001251524">
    <property type="component" value="Unassembled WGS sequence"/>
</dbReference>
<evidence type="ECO:0000313" key="3">
    <source>
        <dbReference type="Proteomes" id="UP001251524"/>
    </source>
</evidence>
<sequence length="153" mass="17307">MKTGAFLLSLLLASTAAFASADRSVLLIDDIRTQQAEIRDDVEARKAPYDDLSASDRNELLQKQSRMLHMLEGKQSTNDLNEQQRTEVFNTLEWIASVANNSADERMVCERRPVLGSNRKERVCKTAAQWRQERDAARDIMDSGSICADCRNE</sequence>
<accession>A0ABU1WDB6</accession>
<proteinExistence type="predicted"/>
<dbReference type="EMBL" id="JAVDVY010000002">
    <property type="protein sequence ID" value="MDR7135593.1"/>
    <property type="molecule type" value="Genomic_DNA"/>
</dbReference>
<comment type="caution">
    <text evidence="2">The sequence shown here is derived from an EMBL/GenBank/DDBJ whole genome shotgun (WGS) entry which is preliminary data.</text>
</comment>